<dbReference type="GO" id="GO:0070818">
    <property type="term" value="F:protoporphyrinogen oxidase activity"/>
    <property type="evidence" value="ECO:0007669"/>
    <property type="project" value="UniProtKB-UniRule"/>
</dbReference>
<dbReference type="OrthoDB" id="9800824at2"/>
<evidence type="ECO:0000256" key="13">
    <source>
        <dbReference type="ARBA" id="ARBA00048390"/>
    </source>
</evidence>
<dbReference type="RefSeq" id="WP_025163185.1">
    <property type="nucleotide sequence ID" value="NZ_AWSQ01000001.1"/>
</dbReference>
<dbReference type="eggNOG" id="COG1981">
    <property type="taxonomic scope" value="Bacteria"/>
</dbReference>
<comment type="function">
    <text evidence="14 15">Catalyzes the oxidation of protoporphyrinogen IX to protoporphyrin IX.</text>
</comment>
<feature type="binding site" description="axial binding residue" evidence="14">
    <location>
        <position position="86"/>
    </location>
    <ligand>
        <name>heme</name>
        <dbReference type="ChEBI" id="CHEBI:30413"/>
    </ligand>
    <ligandPart>
        <name>Fe</name>
        <dbReference type="ChEBI" id="CHEBI:18248"/>
    </ligandPart>
</feature>
<dbReference type="STRING" id="1395571.TMS3_0100040"/>
<feature type="transmembrane region" description="Helical" evidence="14">
    <location>
        <begin position="82"/>
        <end position="100"/>
    </location>
</feature>
<comment type="pathway">
    <text evidence="2 14 15">Porphyrin-containing compound metabolism; protoporphyrin-IX biosynthesis; protoporphyrin-IX from protoporphyrinogen-IX: step 1/1.</text>
</comment>
<evidence type="ECO:0000256" key="2">
    <source>
        <dbReference type="ARBA" id="ARBA00005073"/>
    </source>
</evidence>
<evidence type="ECO:0000256" key="15">
    <source>
        <dbReference type="PIRNR" id="PIRNR004638"/>
    </source>
</evidence>
<evidence type="ECO:0000313" key="17">
    <source>
        <dbReference type="Proteomes" id="UP000030063"/>
    </source>
</evidence>
<sequence>MLYLWLKALHIIAMVCWFAGLFYLPRLFVYHAMSEDEASRQRFCVMERKLYRGIMLPSMIATLVFGIWLLSLNPSLYLSQGWMHAKLTLVLLLIGYHHACGAQLKRFARGENQRSHVFYRWFNEAPVLALIAIVILVVVRPF</sequence>
<dbReference type="HAMAP" id="MF_02239">
    <property type="entry name" value="HemJ"/>
    <property type="match status" value="1"/>
</dbReference>
<feature type="transmembrane region" description="Helical" evidence="14">
    <location>
        <begin position="50"/>
        <end position="70"/>
    </location>
</feature>
<evidence type="ECO:0000256" key="12">
    <source>
        <dbReference type="ARBA" id="ARBA00023136"/>
    </source>
</evidence>
<organism evidence="16 17">
    <name type="scientific">Pseudomonas taeanensis MS-3</name>
    <dbReference type="NCBI Taxonomy" id="1395571"/>
    <lineage>
        <taxon>Bacteria</taxon>
        <taxon>Pseudomonadati</taxon>
        <taxon>Pseudomonadota</taxon>
        <taxon>Gammaproteobacteria</taxon>
        <taxon>Pseudomonadales</taxon>
        <taxon>Pseudomonadaceae</taxon>
        <taxon>Pseudomonas</taxon>
    </lineage>
</organism>
<dbReference type="Proteomes" id="UP000030063">
    <property type="component" value="Unassembled WGS sequence"/>
</dbReference>
<keyword evidence="5 14" id="KW-1003">Cell membrane</keyword>
<comment type="subunit">
    <text evidence="14">Homodimer.</text>
</comment>
<keyword evidence="12 14" id="KW-0472">Membrane</keyword>
<evidence type="ECO:0000256" key="14">
    <source>
        <dbReference type="HAMAP-Rule" id="MF_02239"/>
    </source>
</evidence>
<keyword evidence="6 14" id="KW-0349">Heme</keyword>
<dbReference type="PANTHER" id="PTHR40255">
    <property type="entry name" value="UPF0093 MEMBRANE PROTEIN SLR1790"/>
    <property type="match status" value="1"/>
</dbReference>
<comment type="cofactor">
    <cofactor evidence="14 15">
        <name>heme b</name>
        <dbReference type="ChEBI" id="CHEBI:60344"/>
    </cofactor>
    <text evidence="14 15">Binds 1 heme b (iron(II)-protoporphyrin IX) group per subunit.</text>
</comment>
<comment type="caution">
    <text evidence="16">The sequence shown here is derived from an EMBL/GenBank/DDBJ whole genome shotgun (WGS) entry which is preliminary data.</text>
</comment>
<keyword evidence="10 14" id="KW-0560">Oxidoreductase</keyword>
<gene>
    <name evidence="16" type="ORF">TMS3_0100040</name>
</gene>
<feature type="transmembrane region" description="Helical" evidence="14">
    <location>
        <begin position="6"/>
        <end position="29"/>
    </location>
</feature>
<comment type="subcellular location">
    <subcellularLocation>
        <location evidence="1 14">Cell membrane</location>
        <topology evidence="1 14">Multi-pass membrane protein</topology>
    </subcellularLocation>
</comment>
<keyword evidence="8 14" id="KW-0479">Metal-binding</keyword>
<feature type="transmembrane region" description="Helical" evidence="14">
    <location>
        <begin position="121"/>
        <end position="139"/>
    </location>
</feature>
<dbReference type="GO" id="GO:0006782">
    <property type="term" value="P:protoporphyrinogen IX biosynthetic process"/>
    <property type="evidence" value="ECO:0007669"/>
    <property type="project" value="UniProtKB-UniRule"/>
</dbReference>
<feature type="binding site" description="axial binding residue" evidence="14">
    <location>
        <position position="10"/>
    </location>
    <ligand>
        <name>heme</name>
        <dbReference type="ChEBI" id="CHEBI:30413"/>
    </ligand>
    <ligandPart>
        <name>Fe</name>
        <dbReference type="ChEBI" id="CHEBI:18248"/>
    </ligandPart>
</feature>
<dbReference type="UniPathway" id="UPA00251">
    <property type="reaction ID" value="UER00324"/>
</dbReference>
<evidence type="ECO:0000256" key="3">
    <source>
        <dbReference type="ARBA" id="ARBA00006501"/>
    </source>
</evidence>
<dbReference type="EC" id="1.3.99.-" evidence="14 15"/>
<keyword evidence="17" id="KW-1185">Reference proteome</keyword>
<evidence type="ECO:0000256" key="6">
    <source>
        <dbReference type="ARBA" id="ARBA00022617"/>
    </source>
</evidence>
<name>A0A0A1YMR4_9PSED</name>
<keyword evidence="11 14" id="KW-0408">Iron</keyword>
<protein>
    <recommendedName>
        <fullName evidence="4 14">Protoporphyrinogen IX oxidase</fullName>
        <shortName evidence="14">PPO</shortName>
        <ecNumber evidence="14 15">1.3.99.-</ecNumber>
    </recommendedName>
</protein>
<comment type="similarity">
    <text evidence="3 14 15">Belongs to the HemJ family.</text>
</comment>
<evidence type="ECO:0000256" key="9">
    <source>
        <dbReference type="ARBA" id="ARBA00022989"/>
    </source>
</evidence>
<dbReference type="InterPro" id="IPR005265">
    <property type="entry name" value="HemJ-like"/>
</dbReference>
<dbReference type="PANTHER" id="PTHR40255:SF1">
    <property type="entry name" value="PROTOPORPHYRINOGEN IX OXIDASE"/>
    <property type="match status" value="1"/>
</dbReference>
<dbReference type="AlphaFoldDB" id="A0A0A1YMR4"/>
<evidence type="ECO:0000256" key="10">
    <source>
        <dbReference type="ARBA" id="ARBA00023002"/>
    </source>
</evidence>
<evidence type="ECO:0000256" key="8">
    <source>
        <dbReference type="ARBA" id="ARBA00022723"/>
    </source>
</evidence>
<dbReference type="GO" id="GO:0046872">
    <property type="term" value="F:metal ion binding"/>
    <property type="evidence" value="ECO:0007669"/>
    <property type="project" value="UniProtKB-UniRule"/>
</dbReference>
<dbReference type="NCBIfam" id="TIGR00701">
    <property type="entry name" value="protoporphyrinogen oxidase HemJ"/>
    <property type="match status" value="1"/>
</dbReference>
<dbReference type="Pfam" id="PF03653">
    <property type="entry name" value="UPF0093"/>
    <property type="match status" value="1"/>
</dbReference>
<evidence type="ECO:0000256" key="1">
    <source>
        <dbReference type="ARBA" id="ARBA00004651"/>
    </source>
</evidence>
<evidence type="ECO:0000313" key="16">
    <source>
        <dbReference type="EMBL" id="KFX70371.1"/>
    </source>
</evidence>
<keyword evidence="9 14" id="KW-1133">Transmembrane helix</keyword>
<reference evidence="16 17" key="1">
    <citation type="journal article" date="2014" name="Genome Announc.">
        <title>Draft Genome Sequence of Petroleum Oil-Degrading Marine Bacterium Pseudomonas taeanensis Strain MS-3, Isolated from a Crude Oil-Contaminated Seashore.</title>
        <authorList>
            <person name="Lee S.Y."/>
            <person name="Kim S.H."/>
            <person name="Lee D.G."/>
            <person name="Shin S."/>
            <person name="Yun S.H."/>
            <person name="Choi C.W."/>
            <person name="Chung Y.H."/>
            <person name="Choi J.S."/>
            <person name="Kahng H.Y."/>
            <person name="Kim S.I."/>
        </authorList>
    </citation>
    <scope>NUCLEOTIDE SEQUENCE [LARGE SCALE GENOMIC DNA]</scope>
    <source>
        <strain evidence="16 17">MS-3</strain>
    </source>
</reference>
<accession>A0A0A1YMR4</accession>
<proteinExistence type="inferred from homology"/>
<evidence type="ECO:0000256" key="7">
    <source>
        <dbReference type="ARBA" id="ARBA00022692"/>
    </source>
</evidence>
<dbReference type="EMBL" id="AWSQ01000001">
    <property type="protein sequence ID" value="KFX70371.1"/>
    <property type="molecule type" value="Genomic_DNA"/>
</dbReference>
<evidence type="ECO:0000256" key="5">
    <source>
        <dbReference type="ARBA" id="ARBA00022475"/>
    </source>
</evidence>
<comment type="catalytic activity">
    <reaction evidence="13 14 15">
        <text>protoporphyrinogen IX + 3 A = protoporphyrin IX + 3 AH2</text>
        <dbReference type="Rhea" id="RHEA:62000"/>
        <dbReference type="ChEBI" id="CHEBI:13193"/>
        <dbReference type="ChEBI" id="CHEBI:17499"/>
        <dbReference type="ChEBI" id="CHEBI:57306"/>
        <dbReference type="ChEBI" id="CHEBI:57307"/>
    </reaction>
</comment>
<keyword evidence="7 14" id="KW-0812">Transmembrane</keyword>
<dbReference type="PIRSF" id="PIRSF004638">
    <property type="entry name" value="UCP004638"/>
    <property type="match status" value="1"/>
</dbReference>
<evidence type="ECO:0000256" key="11">
    <source>
        <dbReference type="ARBA" id="ARBA00023004"/>
    </source>
</evidence>
<evidence type="ECO:0000256" key="4">
    <source>
        <dbReference type="ARBA" id="ARBA00017504"/>
    </source>
</evidence>
<dbReference type="GO" id="GO:0005886">
    <property type="term" value="C:plasma membrane"/>
    <property type="evidence" value="ECO:0007669"/>
    <property type="project" value="UniProtKB-SubCell"/>
</dbReference>